<dbReference type="Proteomes" id="UP000326364">
    <property type="component" value="Unassembled WGS sequence"/>
</dbReference>
<name>A0A5J5IA02_9SPHN</name>
<dbReference type="AlphaFoldDB" id="A0A5J5IA02"/>
<evidence type="ECO:0000313" key="4">
    <source>
        <dbReference type="Proteomes" id="UP000326364"/>
    </source>
</evidence>
<evidence type="ECO:0000313" key="1">
    <source>
        <dbReference type="EMBL" id="KAA9019613.1"/>
    </source>
</evidence>
<dbReference type="Proteomes" id="UP000325933">
    <property type="component" value="Unassembled WGS sequence"/>
</dbReference>
<sequence length="140" mass="15357">MQSIPLALDGFKPIICVSMSDLPIEADGQPSHLPPTGSAGANRLYTATLHLLFEGYSITMFHACRASSRVEARERVSSRVASHLMADVEIHHGIDLGHPVVRRLVPSEIAHRLFVHGDCSLQWRPLQHGGELHIQERAGA</sequence>
<dbReference type="EMBL" id="VYQB01000003">
    <property type="protein sequence ID" value="KAA9019613.1"/>
    <property type="molecule type" value="Genomic_DNA"/>
</dbReference>
<evidence type="ECO:0000313" key="2">
    <source>
        <dbReference type="EMBL" id="KAA9032071.1"/>
    </source>
</evidence>
<protein>
    <submittedName>
        <fullName evidence="2">Uncharacterized protein</fullName>
    </submittedName>
</protein>
<proteinExistence type="predicted"/>
<reference evidence="3 4" key="1">
    <citation type="submission" date="2019-09" db="EMBL/GenBank/DDBJ databases">
        <authorList>
            <person name="Feng G."/>
        </authorList>
    </citation>
    <scope>NUCLEOTIDE SEQUENCE [LARGE SCALE GENOMIC DNA]</scope>
    <source>
        <strain evidence="2 3">KACC 19283</strain>
        <strain evidence="1 4">KACC 19284</strain>
    </source>
</reference>
<dbReference type="EMBL" id="VYQA01000003">
    <property type="protein sequence ID" value="KAA9032071.1"/>
    <property type="molecule type" value="Genomic_DNA"/>
</dbReference>
<gene>
    <name evidence="2" type="ORF">F4U95_05010</name>
    <name evidence="1" type="ORF">F4U96_05010</name>
</gene>
<keyword evidence="4" id="KW-1185">Reference proteome</keyword>
<organism evidence="2 3">
    <name type="scientific">Sphingobium limneticum</name>
    <dbReference type="NCBI Taxonomy" id="1007511"/>
    <lineage>
        <taxon>Bacteria</taxon>
        <taxon>Pseudomonadati</taxon>
        <taxon>Pseudomonadota</taxon>
        <taxon>Alphaproteobacteria</taxon>
        <taxon>Sphingomonadales</taxon>
        <taxon>Sphingomonadaceae</taxon>
        <taxon>Sphingobium</taxon>
    </lineage>
</organism>
<accession>A0A5J5IA02</accession>
<comment type="caution">
    <text evidence="2">The sequence shown here is derived from an EMBL/GenBank/DDBJ whole genome shotgun (WGS) entry which is preliminary data.</text>
</comment>
<dbReference type="RefSeq" id="WP_150424821.1">
    <property type="nucleotide sequence ID" value="NZ_VYQA01000003.1"/>
</dbReference>
<evidence type="ECO:0000313" key="3">
    <source>
        <dbReference type="Proteomes" id="UP000325933"/>
    </source>
</evidence>